<dbReference type="Pfam" id="PF00742">
    <property type="entry name" value="Homoserine_dh"/>
    <property type="match status" value="1"/>
</dbReference>
<dbReference type="SUPFAM" id="SSF51735">
    <property type="entry name" value="NAD(P)-binding Rossmann-fold domains"/>
    <property type="match status" value="1"/>
</dbReference>
<dbReference type="GO" id="GO:0009086">
    <property type="term" value="P:methionine biosynthetic process"/>
    <property type="evidence" value="ECO:0007669"/>
    <property type="project" value="UniProtKB-KW"/>
</dbReference>
<dbReference type="InterPro" id="IPR036291">
    <property type="entry name" value="NAD(P)-bd_dom_sf"/>
</dbReference>
<keyword evidence="10 16" id="KW-0560">Oxidoreductase</keyword>
<reference evidence="19 20" key="1">
    <citation type="journal article" date="2015" name="Microbiome">
        <title>Genomic resolution of linkages in carbon, nitrogen, and sulfur cycling among widespread estuary sediment bacteria.</title>
        <authorList>
            <person name="Baker B.J."/>
            <person name="Lazar C.S."/>
            <person name="Teske A.P."/>
            <person name="Dick G.J."/>
        </authorList>
    </citation>
    <scope>NUCLEOTIDE SEQUENCE [LARGE SCALE GENOMIC DNA]</scope>
    <source>
        <strain evidence="19">DG_54_3</strain>
    </source>
</reference>
<evidence type="ECO:0000256" key="13">
    <source>
        <dbReference type="ARBA" id="ARBA00048841"/>
    </source>
</evidence>
<feature type="binding site" evidence="15">
    <location>
        <position position="175"/>
    </location>
    <ligand>
        <name>L-homoserine</name>
        <dbReference type="ChEBI" id="CHEBI:57476"/>
    </ligand>
</feature>
<dbReference type="Gene3D" id="3.40.50.720">
    <property type="entry name" value="NAD(P)-binding Rossmann-like Domain"/>
    <property type="match status" value="1"/>
</dbReference>
<dbReference type="PROSITE" id="PS51671">
    <property type="entry name" value="ACT"/>
    <property type="match status" value="1"/>
</dbReference>
<evidence type="ECO:0000256" key="7">
    <source>
        <dbReference type="ARBA" id="ARBA00022605"/>
    </source>
</evidence>
<dbReference type="InterPro" id="IPR045865">
    <property type="entry name" value="ACT-like_dom_sf"/>
</dbReference>
<evidence type="ECO:0000256" key="9">
    <source>
        <dbReference type="ARBA" id="ARBA00022857"/>
    </source>
</evidence>
<dbReference type="PROSITE" id="PS01042">
    <property type="entry name" value="HOMOSER_DHGENASE"/>
    <property type="match status" value="1"/>
</dbReference>
<dbReference type="Gene3D" id="3.30.70.260">
    <property type="match status" value="1"/>
</dbReference>
<organism evidence="19 20">
    <name type="scientific">candidate division WOR-1 bacterium DG_54_3</name>
    <dbReference type="NCBI Taxonomy" id="1703775"/>
    <lineage>
        <taxon>Bacteria</taxon>
        <taxon>Bacillati</taxon>
        <taxon>Saganbacteria</taxon>
    </lineage>
</organism>
<evidence type="ECO:0000256" key="4">
    <source>
        <dbReference type="ARBA" id="ARBA00006753"/>
    </source>
</evidence>
<evidence type="ECO:0000256" key="5">
    <source>
        <dbReference type="ARBA" id="ARBA00013213"/>
    </source>
</evidence>
<feature type="binding site" evidence="15">
    <location>
        <position position="90"/>
    </location>
    <ligand>
        <name>NADPH</name>
        <dbReference type="ChEBI" id="CHEBI:57783"/>
    </ligand>
</feature>
<dbReference type="AlphaFoldDB" id="A0A0S7XSX7"/>
<dbReference type="InterPro" id="IPR002912">
    <property type="entry name" value="ACT_dom"/>
</dbReference>
<dbReference type="NCBIfam" id="NF004976">
    <property type="entry name" value="PRK06349.1"/>
    <property type="match status" value="1"/>
</dbReference>
<comment type="caution">
    <text evidence="19">The sequence shown here is derived from an EMBL/GenBank/DDBJ whole genome shotgun (WGS) entry which is preliminary data.</text>
</comment>
<dbReference type="GO" id="GO:0009088">
    <property type="term" value="P:threonine biosynthetic process"/>
    <property type="evidence" value="ECO:0007669"/>
    <property type="project" value="UniProtKB-UniPathway"/>
</dbReference>
<dbReference type="InterPro" id="IPR019811">
    <property type="entry name" value="HDH_CS"/>
</dbReference>
<name>A0A0S7XSX7_UNCSA</name>
<dbReference type="PANTHER" id="PTHR43331">
    <property type="entry name" value="HOMOSERINE DEHYDROGENASE"/>
    <property type="match status" value="1"/>
</dbReference>
<evidence type="ECO:0000256" key="17">
    <source>
        <dbReference type="RuleBase" id="RU004171"/>
    </source>
</evidence>
<evidence type="ECO:0000256" key="8">
    <source>
        <dbReference type="ARBA" id="ARBA00022697"/>
    </source>
</evidence>
<dbReference type="UniPathway" id="UPA00051">
    <property type="reaction ID" value="UER00465"/>
</dbReference>
<evidence type="ECO:0000256" key="1">
    <source>
        <dbReference type="ARBA" id="ARBA00001920"/>
    </source>
</evidence>
<keyword evidence="8 16" id="KW-0791">Threonine biosynthesis</keyword>
<dbReference type="Proteomes" id="UP000051861">
    <property type="component" value="Unassembled WGS sequence"/>
</dbReference>
<dbReference type="PANTHER" id="PTHR43331:SF1">
    <property type="entry name" value="HOMOSERINE DEHYDROGENASE"/>
    <property type="match status" value="1"/>
</dbReference>
<evidence type="ECO:0000256" key="16">
    <source>
        <dbReference type="RuleBase" id="RU000579"/>
    </source>
</evidence>
<dbReference type="InterPro" id="IPR005106">
    <property type="entry name" value="Asp/hSer_DH_NAD-bd"/>
</dbReference>
<dbReference type="SUPFAM" id="SSF55021">
    <property type="entry name" value="ACT-like"/>
    <property type="match status" value="1"/>
</dbReference>
<keyword evidence="11" id="KW-0915">Sodium</keyword>
<feature type="binding site" evidence="15">
    <location>
        <begin position="9"/>
        <end position="16"/>
    </location>
    <ligand>
        <name>NADP(+)</name>
        <dbReference type="ChEBI" id="CHEBI:58349"/>
    </ligand>
</feature>
<evidence type="ECO:0000256" key="10">
    <source>
        <dbReference type="ARBA" id="ARBA00023002"/>
    </source>
</evidence>
<evidence type="ECO:0000256" key="3">
    <source>
        <dbReference type="ARBA" id="ARBA00005062"/>
    </source>
</evidence>
<dbReference type="SUPFAM" id="SSF55347">
    <property type="entry name" value="Glyceraldehyde-3-phosphate dehydrogenase-like, C-terminal domain"/>
    <property type="match status" value="1"/>
</dbReference>
<evidence type="ECO:0000256" key="2">
    <source>
        <dbReference type="ARBA" id="ARBA00005056"/>
    </source>
</evidence>
<evidence type="ECO:0000256" key="15">
    <source>
        <dbReference type="PIRSR" id="PIRSR000098-2"/>
    </source>
</evidence>
<keyword evidence="12 16" id="KW-0486">Methionine biosynthesis</keyword>
<protein>
    <recommendedName>
        <fullName evidence="6 16">Homoserine dehydrogenase</fullName>
        <ecNumber evidence="5 16">1.1.1.3</ecNumber>
    </recommendedName>
</protein>
<dbReference type="CDD" id="cd04881">
    <property type="entry name" value="ACT_HSDH-Hom"/>
    <property type="match status" value="1"/>
</dbReference>
<comment type="similarity">
    <text evidence="4 17">Belongs to the homoserine dehydrogenase family.</text>
</comment>
<evidence type="ECO:0000313" key="19">
    <source>
        <dbReference type="EMBL" id="KPJ65331.1"/>
    </source>
</evidence>
<sequence>MGKIKIGILGLGVVGSAVARNVKYVPEIEIVRGCDIRRVRVPCKLTRDPYKIINDPEIAIVVEAIGGINPAKKYVLAAIRSGKHVVTSNKELVALHLDELMTMAKKKGVSLLFEGSVGGGIPILSTLRDSLSANKIAEIYGIVNGTTNYILSKMSEEGMAFSEALKKAREKGFAEADPRSDVEGYDAFYKAAILASVAFRAKVRAADVYREGIEKITAEDILYAGEIGYVIKLLAIAKMIEGKLDVRVHPALVSKQHPLAAVSENYNAIYVKGDPVGELMFYGQGAGGGPTASAIVSDIVQVSKGGGGKPARLRRIKTRKIEDIESRYYIRLQAPDRFGVLAGISKAFARKKVSIAAVVQKETVGNVATIVILLHSVAEKNLKAALKIIEKLPVVRKVSNVIRIV</sequence>
<evidence type="ECO:0000256" key="14">
    <source>
        <dbReference type="PIRSR" id="PIRSR000098-1"/>
    </source>
</evidence>
<dbReference type="Pfam" id="PF03447">
    <property type="entry name" value="NAD_binding_3"/>
    <property type="match status" value="1"/>
</dbReference>
<proteinExistence type="inferred from homology"/>
<evidence type="ECO:0000256" key="12">
    <source>
        <dbReference type="ARBA" id="ARBA00023167"/>
    </source>
</evidence>
<evidence type="ECO:0000259" key="18">
    <source>
        <dbReference type="PROSITE" id="PS51671"/>
    </source>
</evidence>
<dbReference type="FunFam" id="3.30.360.10:FF:000005">
    <property type="entry name" value="Homoserine dehydrogenase"/>
    <property type="match status" value="1"/>
</dbReference>
<comment type="catalytic activity">
    <reaction evidence="13">
        <text>L-homoserine + NADP(+) = L-aspartate 4-semialdehyde + NADPH + H(+)</text>
        <dbReference type="Rhea" id="RHEA:15761"/>
        <dbReference type="ChEBI" id="CHEBI:15378"/>
        <dbReference type="ChEBI" id="CHEBI:57476"/>
        <dbReference type="ChEBI" id="CHEBI:57783"/>
        <dbReference type="ChEBI" id="CHEBI:58349"/>
        <dbReference type="ChEBI" id="CHEBI:537519"/>
        <dbReference type="EC" id="1.1.1.3"/>
    </reaction>
    <physiologicalReaction direction="right-to-left" evidence="13">
        <dbReference type="Rhea" id="RHEA:15763"/>
    </physiologicalReaction>
</comment>
<dbReference type="EC" id="1.1.1.3" evidence="5 16"/>
<feature type="active site" description="Proton donor" evidence="14">
    <location>
        <position position="190"/>
    </location>
</feature>
<evidence type="ECO:0000313" key="20">
    <source>
        <dbReference type="Proteomes" id="UP000051861"/>
    </source>
</evidence>
<dbReference type="Pfam" id="PF01842">
    <property type="entry name" value="ACT"/>
    <property type="match status" value="1"/>
</dbReference>
<dbReference type="PIRSF" id="PIRSF000098">
    <property type="entry name" value="Homoser_dehydrog"/>
    <property type="match status" value="1"/>
</dbReference>
<dbReference type="EMBL" id="LIZX01000124">
    <property type="protein sequence ID" value="KPJ65331.1"/>
    <property type="molecule type" value="Genomic_DNA"/>
</dbReference>
<keyword evidence="9 15" id="KW-0521">NADP</keyword>
<dbReference type="GO" id="GO:0004412">
    <property type="term" value="F:homoserine dehydrogenase activity"/>
    <property type="evidence" value="ECO:0007669"/>
    <property type="project" value="UniProtKB-EC"/>
</dbReference>
<comment type="cofactor">
    <cofactor evidence="1">
        <name>a metal cation</name>
        <dbReference type="ChEBI" id="CHEBI:25213"/>
    </cofactor>
</comment>
<dbReference type="PATRIC" id="fig|1703775.3.peg.930"/>
<feature type="domain" description="ACT" evidence="18">
    <location>
        <begin position="329"/>
        <end position="403"/>
    </location>
</feature>
<dbReference type="InterPro" id="IPR001342">
    <property type="entry name" value="HDH_cat"/>
</dbReference>
<evidence type="ECO:0000256" key="11">
    <source>
        <dbReference type="ARBA" id="ARBA00023053"/>
    </source>
</evidence>
<dbReference type="GO" id="GO:0050661">
    <property type="term" value="F:NADP binding"/>
    <property type="evidence" value="ECO:0007669"/>
    <property type="project" value="InterPro"/>
</dbReference>
<dbReference type="InterPro" id="IPR016204">
    <property type="entry name" value="HDH"/>
</dbReference>
<accession>A0A0S7XSX7</accession>
<evidence type="ECO:0000256" key="6">
    <source>
        <dbReference type="ARBA" id="ARBA00013376"/>
    </source>
</evidence>
<comment type="pathway">
    <text evidence="2 16">Amino-acid biosynthesis; L-threonine biosynthesis; L-threonine from L-aspartate: step 3/5.</text>
</comment>
<gene>
    <name evidence="19" type="ORF">AMJ44_10540</name>
</gene>
<dbReference type="UniPathway" id="UPA00050">
    <property type="reaction ID" value="UER00063"/>
</dbReference>
<comment type="pathway">
    <text evidence="3 16">Amino-acid biosynthesis; L-methionine biosynthesis via de novo pathway; L-homoserine from L-aspartate: step 3/3.</text>
</comment>
<dbReference type="Gene3D" id="3.30.360.10">
    <property type="entry name" value="Dihydrodipicolinate Reductase, domain 2"/>
    <property type="match status" value="1"/>
</dbReference>
<keyword evidence="7 16" id="KW-0028">Amino-acid biosynthesis</keyword>